<proteinExistence type="predicted"/>
<evidence type="ECO:0000313" key="2">
    <source>
        <dbReference type="Proteomes" id="UP000324897"/>
    </source>
</evidence>
<accession>A0A5J9TEG8</accession>
<keyword evidence="2" id="KW-1185">Reference proteome</keyword>
<dbReference type="Proteomes" id="UP000324897">
    <property type="component" value="Chromosome 3"/>
</dbReference>
<name>A0A5J9TEG8_9POAL</name>
<protein>
    <submittedName>
        <fullName evidence="1">Uncharacterized protein</fullName>
    </submittedName>
</protein>
<dbReference type="Gramene" id="TVU09388">
    <property type="protein sequence ID" value="TVU09388"/>
    <property type="gene ID" value="EJB05_42859"/>
</dbReference>
<dbReference type="AlphaFoldDB" id="A0A5J9TEG8"/>
<reference evidence="1 2" key="1">
    <citation type="journal article" date="2019" name="Sci. Rep.">
        <title>A high-quality genome of Eragrostis curvula grass provides insights into Poaceae evolution and supports new strategies to enhance forage quality.</title>
        <authorList>
            <person name="Carballo J."/>
            <person name="Santos B.A.C.M."/>
            <person name="Zappacosta D."/>
            <person name="Garbus I."/>
            <person name="Selva J.P."/>
            <person name="Gallo C.A."/>
            <person name="Diaz A."/>
            <person name="Albertini E."/>
            <person name="Caccamo M."/>
            <person name="Echenique V."/>
        </authorList>
    </citation>
    <scope>NUCLEOTIDE SEQUENCE [LARGE SCALE GENOMIC DNA]</scope>
    <source>
        <strain evidence="2">cv. Victoria</strain>
        <tissue evidence="1">Leaf</tissue>
    </source>
</reference>
<comment type="caution">
    <text evidence="1">The sequence shown here is derived from an EMBL/GenBank/DDBJ whole genome shotgun (WGS) entry which is preliminary data.</text>
</comment>
<feature type="non-terminal residue" evidence="1">
    <location>
        <position position="1"/>
    </location>
</feature>
<organism evidence="1 2">
    <name type="scientific">Eragrostis curvula</name>
    <name type="common">weeping love grass</name>
    <dbReference type="NCBI Taxonomy" id="38414"/>
    <lineage>
        <taxon>Eukaryota</taxon>
        <taxon>Viridiplantae</taxon>
        <taxon>Streptophyta</taxon>
        <taxon>Embryophyta</taxon>
        <taxon>Tracheophyta</taxon>
        <taxon>Spermatophyta</taxon>
        <taxon>Magnoliopsida</taxon>
        <taxon>Liliopsida</taxon>
        <taxon>Poales</taxon>
        <taxon>Poaceae</taxon>
        <taxon>PACMAD clade</taxon>
        <taxon>Chloridoideae</taxon>
        <taxon>Eragrostideae</taxon>
        <taxon>Eragrostidinae</taxon>
        <taxon>Eragrostis</taxon>
    </lineage>
</organism>
<gene>
    <name evidence="1" type="ORF">EJB05_42859</name>
</gene>
<dbReference type="EMBL" id="RWGY01000039">
    <property type="protein sequence ID" value="TVU09388.1"/>
    <property type="molecule type" value="Genomic_DNA"/>
</dbReference>
<sequence length="66" mass="7860">MLEPEGDNFLWKYMFSKEYLPERSAGFKLEKQMLNYTKYNRNSMPGSHQCQPMTDRDRVCGYTALL</sequence>
<evidence type="ECO:0000313" key="1">
    <source>
        <dbReference type="EMBL" id="TVU09388.1"/>
    </source>
</evidence>